<comment type="caution">
    <text evidence="1">The sequence shown here is derived from an EMBL/GenBank/DDBJ whole genome shotgun (WGS) entry which is preliminary data.</text>
</comment>
<gene>
    <name evidence="1" type="ORF">STAS_35606</name>
</gene>
<dbReference type="AlphaFoldDB" id="A0A5A7RKL4"/>
<proteinExistence type="predicted"/>
<evidence type="ECO:0000313" key="2">
    <source>
        <dbReference type="Proteomes" id="UP000325081"/>
    </source>
</evidence>
<protein>
    <submittedName>
        <fullName evidence="1">Ribonuclease HII</fullName>
    </submittedName>
</protein>
<accession>A0A5A7RKL4</accession>
<evidence type="ECO:0000313" key="1">
    <source>
        <dbReference type="EMBL" id="GER57775.1"/>
    </source>
</evidence>
<keyword evidence="2" id="KW-1185">Reference proteome</keyword>
<dbReference type="Proteomes" id="UP000325081">
    <property type="component" value="Unassembled WGS sequence"/>
</dbReference>
<organism evidence="1 2">
    <name type="scientific">Striga asiatica</name>
    <name type="common">Asiatic witchweed</name>
    <name type="synonym">Buchnera asiatica</name>
    <dbReference type="NCBI Taxonomy" id="4170"/>
    <lineage>
        <taxon>Eukaryota</taxon>
        <taxon>Viridiplantae</taxon>
        <taxon>Streptophyta</taxon>
        <taxon>Embryophyta</taxon>
        <taxon>Tracheophyta</taxon>
        <taxon>Spermatophyta</taxon>
        <taxon>Magnoliopsida</taxon>
        <taxon>eudicotyledons</taxon>
        <taxon>Gunneridae</taxon>
        <taxon>Pentapetalae</taxon>
        <taxon>asterids</taxon>
        <taxon>lamiids</taxon>
        <taxon>Lamiales</taxon>
        <taxon>Orobanchaceae</taxon>
        <taxon>Buchnereae</taxon>
        <taxon>Striga</taxon>
    </lineage>
</organism>
<name>A0A5A7RKL4_STRAF</name>
<dbReference type="EMBL" id="BKCP01013625">
    <property type="protein sequence ID" value="GER57775.1"/>
    <property type="molecule type" value="Genomic_DNA"/>
</dbReference>
<sequence length="108" mass="12612">MPRNRSRLRDGSDFIPTPSPWICSVYFCFPFIFFPELNVMRRGSHERAIEGLGKLQVWHLKKQKEILISSSLKLKLAKKKTKSLSDVKTPEAVKKKKIMTAFLRIFFV</sequence>
<reference evidence="2" key="1">
    <citation type="journal article" date="2019" name="Curr. Biol.">
        <title>Genome Sequence of Striga asiatica Provides Insight into the Evolution of Plant Parasitism.</title>
        <authorList>
            <person name="Yoshida S."/>
            <person name="Kim S."/>
            <person name="Wafula E.K."/>
            <person name="Tanskanen J."/>
            <person name="Kim Y.M."/>
            <person name="Honaas L."/>
            <person name="Yang Z."/>
            <person name="Spallek T."/>
            <person name="Conn C.E."/>
            <person name="Ichihashi Y."/>
            <person name="Cheong K."/>
            <person name="Cui S."/>
            <person name="Der J.P."/>
            <person name="Gundlach H."/>
            <person name="Jiao Y."/>
            <person name="Hori C."/>
            <person name="Ishida J.K."/>
            <person name="Kasahara H."/>
            <person name="Kiba T."/>
            <person name="Kim M.S."/>
            <person name="Koo N."/>
            <person name="Laohavisit A."/>
            <person name="Lee Y.H."/>
            <person name="Lumba S."/>
            <person name="McCourt P."/>
            <person name="Mortimer J.C."/>
            <person name="Mutuku J.M."/>
            <person name="Nomura T."/>
            <person name="Sasaki-Sekimoto Y."/>
            <person name="Seto Y."/>
            <person name="Wang Y."/>
            <person name="Wakatake T."/>
            <person name="Sakakibara H."/>
            <person name="Demura T."/>
            <person name="Yamaguchi S."/>
            <person name="Yoneyama K."/>
            <person name="Manabe R.I."/>
            <person name="Nelson D.C."/>
            <person name="Schulman A.H."/>
            <person name="Timko M.P."/>
            <person name="dePamphilis C.W."/>
            <person name="Choi D."/>
            <person name="Shirasu K."/>
        </authorList>
    </citation>
    <scope>NUCLEOTIDE SEQUENCE [LARGE SCALE GENOMIC DNA]</scope>
    <source>
        <strain evidence="2">cv. UVA1</strain>
    </source>
</reference>